<dbReference type="SUPFAM" id="SSF46785">
    <property type="entry name" value="Winged helix' DNA-binding domain"/>
    <property type="match status" value="1"/>
</dbReference>
<evidence type="ECO:0000259" key="5">
    <source>
        <dbReference type="PROSITE" id="PS50931"/>
    </source>
</evidence>
<dbReference type="Pfam" id="PF00126">
    <property type="entry name" value="HTH_1"/>
    <property type="match status" value="1"/>
</dbReference>
<reference evidence="6 7" key="1">
    <citation type="submission" date="2018-05" db="EMBL/GenBank/DDBJ databases">
        <authorList>
            <person name="Zhang Y.-J."/>
        </authorList>
    </citation>
    <scope>NUCLEOTIDE SEQUENCE [LARGE SCALE GENOMIC DNA]</scope>
    <source>
        <strain evidence="6 7">CY04</strain>
    </source>
</reference>
<dbReference type="Gene3D" id="3.40.190.10">
    <property type="entry name" value="Periplasmic binding protein-like II"/>
    <property type="match status" value="2"/>
</dbReference>
<keyword evidence="7" id="KW-1185">Reference proteome</keyword>
<evidence type="ECO:0000256" key="3">
    <source>
        <dbReference type="ARBA" id="ARBA00023125"/>
    </source>
</evidence>
<evidence type="ECO:0000313" key="6">
    <source>
        <dbReference type="EMBL" id="NIZ61196.1"/>
    </source>
</evidence>
<dbReference type="InterPro" id="IPR036388">
    <property type="entry name" value="WH-like_DNA-bd_sf"/>
</dbReference>
<dbReference type="InterPro" id="IPR005119">
    <property type="entry name" value="LysR_subst-bd"/>
</dbReference>
<dbReference type="RefSeq" id="WP_167683757.1">
    <property type="nucleotide sequence ID" value="NZ_QHLQ01000007.1"/>
</dbReference>
<evidence type="ECO:0000256" key="2">
    <source>
        <dbReference type="ARBA" id="ARBA00023015"/>
    </source>
</evidence>
<evidence type="ECO:0000313" key="7">
    <source>
        <dbReference type="Proteomes" id="UP001429564"/>
    </source>
</evidence>
<dbReference type="Pfam" id="PF03466">
    <property type="entry name" value="LysR_substrate"/>
    <property type="match status" value="1"/>
</dbReference>
<accession>A0ABX0W6B0</accession>
<proteinExistence type="inferred from homology"/>
<evidence type="ECO:0000256" key="4">
    <source>
        <dbReference type="ARBA" id="ARBA00023163"/>
    </source>
</evidence>
<comment type="similarity">
    <text evidence="1">Belongs to the LysR transcriptional regulatory family.</text>
</comment>
<dbReference type="Proteomes" id="UP001429564">
    <property type="component" value="Unassembled WGS sequence"/>
</dbReference>
<protein>
    <submittedName>
        <fullName evidence="6">LysR family transcriptional regulator</fullName>
    </submittedName>
</protein>
<feature type="domain" description="HTH lysR-type" evidence="5">
    <location>
        <begin position="1"/>
        <end position="58"/>
    </location>
</feature>
<dbReference type="SUPFAM" id="SSF53850">
    <property type="entry name" value="Periplasmic binding protein-like II"/>
    <property type="match status" value="1"/>
</dbReference>
<keyword evidence="4" id="KW-0804">Transcription</keyword>
<keyword evidence="2" id="KW-0805">Transcription regulation</keyword>
<keyword evidence="3" id="KW-0238">DNA-binding</keyword>
<evidence type="ECO:0000256" key="1">
    <source>
        <dbReference type="ARBA" id="ARBA00009437"/>
    </source>
</evidence>
<dbReference type="InterPro" id="IPR000847">
    <property type="entry name" value="LysR_HTH_N"/>
</dbReference>
<dbReference type="PANTHER" id="PTHR30126:SF94">
    <property type="entry name" value="LYSR FAMILY TRANSCRIPTIONAL REGULATOR"/>
    <property type="match status" value="1"/>
</dbReference>
<gene>
    <name evidence="6" type="ORF">DL239_09420</name>
</gene>
<organism evidence="6 7">
    <name type="scientific">Parasedimentitalea denitrificans</name>
    <dbReference type="NCBI Taxonomy" id="2211118"/>
    <lineage>
        <taxon>Bacteria</taxon>
        <taxon>Pseudomonadati</taxon>
        <taxon>Pseudomonadota</taxon>
        <taxon>Alphaproteobacteria</taxon>
        <taxon>Rhodobacterales</taxon>
        <taxon>Paracoccaceae</taxon>
        <taxon>Parasedimentitalea</taxon>
    </lineage>
</organism>
<sequence length="279" mass="30438">MDLRFVSSLISVVDQGSLAAAARVEGITASAVSQRVAALEAELQVRLLSRAGRVMQPTPQCRAVLPLLRQLLTMRSDVMATLQDQDMSGPLRLGAISTALGDYAPDIVRVLRQQAPEVELHLVPGTSQQLYAALEAEELDAALIVRPPFEWPKTLSFTLVERQAIQLLRPAGTEDCADLPFIVYSRDAWGASTCWTALTDLAPSPRILAEMDAVETIAQMVQDGLGQAVLPDWPGRAQRNPDVQVTVIDAPAREIGLLTRTRDKDWPVMRLLLDTLLGT</sequence>
<dbReference type="EMBL" id="QHLQ01000007">
    <property type="protein sequence ID" value="NIZ61196.1"/>
    <property type="molecule type" value="Genomic_DNA"/>
</dbReference>
<comment type="caution">
    <text evidence="6">The sequence shown here is derived from an EMBL/GenBank/DDBJ whole genome shotgun (WGS) entry which is preliminary data.</text>
</comment>
<dbReference type="PROSITE" id="PS50931">
    <property type="entry name" value="HTH_LYSR"/>
    <property type="match status" value="1"/>
</dbReference>
<dbReference type="Gene3D" id="1.10.10.10">
    <property type="entry name" value="Winged helix-like DNA-binding domain superfamily/Winged helix DNA-binding domain"/>
    <property type="match status" value="1"/>
</dbReference>
<dbReference type="InterPro" id="IPR036390">
    <property type="entry name" value="WH_DNA-bd_sf"/>
</dbReference>
<name>A0ABX0W6B0_9RHOB</name>
<dbReference type="PANTHER" id="PTHR30126">
    <property type="entry name" value="HTH-TYPE TRANSCRIPTIONAL REGULATOR"/>
    <property type="match status" value="1"/>
</dbReference>